<dbReference type="EMBL" id="CM003536">
    <property type="protein sequence ID" value="RCV42663.1"/>
    <property type="molecule type" value="Genomic_DNA"/>
</dbReference>
<reference evidence="2" key="3">
    <citation type="submission" date="2018-08" db="UniProtKB">
        <authorList>
            <consortium name="EnsemblPlants"/>
        </authorList>
    </citation>
    <scope>IDENTIFICATION</scope>
    <source>
        <strain evidence="2">Yugu1</strain>
    </source>
</reference>
<evidence type="ECO:0000313" key="1">
    <source>
        <dbReference type="EMBL" id="RCV42663.1"/>
    </source>
</evidence>
<dbReference type="Gramene" id="KQK88855">
    <property type="protein sequence ID" value="KQK88855"/>
    <property type="gene ID" value="SETIT_039766mg"/>
</dbReference>
<dbReference type="EMBL" id="AGNK02005579">
    <property type="status" value="NOT_ANNOTATED_CDS"/>
    <property type="molecule type" value="Genomic_DNA"/>
</dbReference>
<dbReference type="EnsemblPlants" id="KQK88855">
    <property type="protein sequence ID" value="KQK88855"/>
    <property type="gene ID" value="SETIT_039766mg"/>
</dbReference>
<gene>
    <name evidence="1" type="ORF">SETIT_9G233600v2</name>
</gene>
<protein>
    <submittedName>
        <fullName evidence="1 2">Uncharacterized protein</fullName>
    </submittedName>
</protein>
<evidence type="ECO:0000313" key="2">
    <source>
        <dbReference type="EnsemblPlants" id="KQK88855"/>
    </source>
</evidence>
<dbReference type="Proteomes" id="UP000004995">
    <property type="component" value="Unassembled WGS sequence"/>
</dbReference>
<dbReference type="AlphaFoldDB" id="K4ALI5"/>
<dbReference type="HOGENOM" id="CLU_3192322_0_0_1"/>
<evidence type="ECO:0000313" key="3">
    <source>
        <dbReference type="Proteomes" id="UP000004995"/>
    </source>
</evidence>
<organism evidence="2 3">
    <name type="scientific">Setaria italica</name>
    <name type="common">Foxtail millet</name>
    <name type="synonym">Panicum italicum</name>
    <dbReference type="NCBI Taxonomy" id="4555"/>
    <lineage>
        <taxon>Eukaryota</taxon>
        <taxon>Viridiplantae</taxon>
        <taxon>Streptophyta</taxon>
        <taxon>Embryophyta</taxon>
        <taxon>Tracheophyta</taxon>
        <taxon>Spermatophyta</taxon>
        <taxon>Magnoliopsida</taxon>
        <taxon>Liliopsida</taxon>
        <taxon>Poales</taxon>
        <taxon>Poaceae</taxon>
        <taxon>PACMAD clade</taxon>
        <taxon>Panicoideae</taxon>
        <taxon>Panicodae</taxon>
        <taxon>Paniceae</taxon>
        <taxon>Cenchrinae</taxon>
        <taxon>Setaria</taxon>
    </lineage>
</organism>
<reference evidence="1" key="2">
    <citation type="submission" date="2015-07" db="EMBL/GenBank/DDBJ databases">
        <authorList>
            <person name="Noorani M."/>
        </authorList>
    </citation>
    <scope>NUCLEOTIDE SEQUENCE</scope>
    <source>
        <strain evidence="1">Yugu1</strain>
    </source>
</reference>
<name>K4ALI5_SETIT</name>
<accession>K4ALI5</accession>
<sequence length="46" mass="5406">MRKENKGSLYVIGAEHCRWKFSDFHNHLLEHRAVRPFAGLEDALIL</sequence>
<dbReference type="OrthoDB" id="1856981at2759"/>
<keyword evidence="3" id="KW-1185">Reference proteome</keyword>
<proteinExistence type="predicted"/>
<reference evidence="1 3" key="1">
    <citation type="journal article" date="2012" name="Nat. Biotechnol.">
        <title>Reference genome sequence of the model plant Setaria.</title>
        <authorList>
            <person name="Bennetzen J.L."/>
            <person name="Schmutz J."/>
            <person name="Wang H."/>
            <person name="Percifield R."/>
            <person name="Hawkins J."/>
            <person name="Pontaroli A.C."/>
            <person name="Estep M."/>
            <person name="Feng L."/>
            <person name="Vaughn J.N."/>
            <person name="Grimwood J."/>
            <person name="Jenkins J."/>
            <person name="Barry K."/>
            <person name="Lindquist E."/>
            <person name="Hellsten U."/>
            <person name="Deshpande S."/>
            <person name="Wang X."/>
            <person name="Wu X."/>
            <person name="Mitros T."/>
            <person name="Triplett J."/>
            <person name="Yang X."/>
            <person name="Ye C.Y."/>
            <person name="Mauro-Herrera M."/>
            <person name="Wang L."/>
            <person name="Li P."/>
            <person name="Sharma M."/>
            <person name="Sharma R."/>
            <person name="Ronald P.C."/>
            <person name="Panaud O."/>
            <person name="Kellogg E.A."/>
            <person name="Brutnell T.P."/>
            <person name="Doust A.N."/>
            <person name="Tuskan G.A."/>
            <person name="Rokhsar D."/>
            <person name="Devos K.M."/>
        </authorList>
    </citation>
    <scope>NUCLEOTIDE SEQUENCE [LARGE SCALE GENOMIC DNA]</scope>
    <source>
        <strain evidence="3">cv. Yugu1</strain>
        <strain evidence="1">Yugu1</strain>
    </source>
</reference>